<name>A0A315EK91_9BURK</name>
<dbReference type="Pfam" id="PF00486">
    <property type="entry name" value="Trans_reg_C"/>
    <property type="match status" value="1"/>
</dbReference>
<dbReference type="Gene3D" id="1.10.10.10">
    <property type="entry name" value="Winged helix-like DNA-binding domain superfamily/Winged helix DNA-binding domain"/>
    <property type="match status" value="1"/>
</dbReference>
<feature type="DNA-binding region" description="OmpR/PhoB-type" evidence="2">
    <location>
        <begin position="125"/>
        <end position="221"/>
    </location>
</feature>
<dbReference type="PROSITE" id="PS51755">
    <property type="entry name" value="OMPR_PHOB"/>
    <property type="match status" value="1"/>
</dbReference>
<proteinExistence type="predicted"/>
<reference evidence="4 5" key="1">
    <citation type="submission" date="2017-04" db="EMBL/GenBank/DDBJ databases">
        <title>Unexpected and diverse lifestyles within the genus Limnohabitans.</title>
        <authorList>
            <person name="Kasalicky V."/>
            <person name="Mehrshad M."/>
            <person name="Andrei S.-A."/>
            <person name="Salcher M."/>
            <person name="Kratochvilova H."/>
            <person name="Simek K."/>
            <person name="Ghai R."/>
        </authorList>
    </citation>
    <scope>NUCLEOTIDE SEQUENCE [LARGE SCALE GENOMIC DNA]</scope>
    <source>
        <strain evidence="4 5">MWH-C5</strain>
    </source>
</reference>
<dbReference type="EMBL" id="NESP01000001">
    <property type="protein sequence ID" value="PUE58310.1"/>
    <property type="molecule type" value="Genomic_DNA"/>
</dbReference>
<evidence type="ECO:0000256" key="2">
    <source>
        <dbReference type="PROSITE-ProRule" id="PRU01091"/>
    </source>
</evidence>
<dbReference type="InterPro" id="IPR016032">
    <property type="entry name" value="Sig_transdc_resp-reg_C-effctor"/>
</dbReference>
<dbReference type="SMART" id="SM00862">
    <property type="entry name" value="Trans_reg_C"/>
    <property type="match status" value="1"/>
</dbReference>
<evidence type="ECO:0000256" key="1">
    <source>
        <dbReference type="ARBA" id="ARBA00023125"/>
    </source>
</evidence>
<sequence length="305" mass="33541">MLDAALFVQDDLLAHKLRHTLEGLGARVARYATLSDDAGSWQSRKFDLMVVHQSPSVMDLGHTLMNVKCEPFFRAALVLVPDNHMAFAPALLDAGFDRCLPMSLDEASLCAVLRALTRRWQGMTASVSHYGALSFNHVTQQAWISGVVLDLTLREAQVLEILLKRAGQIISKERIIQDIAPDNMALNTTAAEVYIHRLRKKISHDLLPVRNIKRCGYLLPRYVHTHQVRSDGVRSYQPLLRLTTCTTSNITGTSISTPTTVASAAPDSKPNRLMAAATASSKKLDAPISAEGQATLCASPTTRFR</sequence>
<feature type="domain" description="OmpR/PhoB-type" evidence="3">
    <location>
        <begin position="125"/>
        <end position="221"/>
    </location>
</feature>
<evidence type="ECO:0000259" key="3">
    <source>
        <dbReference type="PROSITE" id="PS51755"/>
    </source>
</evidence>
<evidence type="ECO:0000313" key="5">
    <source>
        <dbReference type="Proteomes" id="UP000251341"/>
    </source>
</evidence>
<comment type="caution">
    <text evidence="4">The sequence shown here is derived from an EMBL/GenBank/DDBJ whole genome shotgun (WGS) entry which is preliminary data.</text>
</comment>
<dbReference type="AlphaFoldDB" id="A0A315EK91"/>
<dbReference type="InterPro" id="IPR001867">
    <property type="entry name" value="OmpR/PhoB-type_DNA-bd"/>
</dbReference>
<dbReference type="InterPro" id="IPR036388">
    <property type="entry name" value="WH-like_DNA-bd_sf"/>
</dbReference>
<keyword evidence="1 2" id="KW-0238">DNA-binding</keyword>
<organism evidence="4 5">
    <name type="scientific">Limnohabitans curvus</name>
    <dbReference type="NCBI Taxonomy" id="323423"/>
    <lineage>
        <taxon>Bacteria</taxon>
        <taxon>Pseudomonadati</taxon>
        <taxon>Pseudomonadota</taxon>
        <taxon>Betaproteobacteria</taxon>
        <taxon>Burkholderiales</taxon>
        <taxon>Comamonadaceae</taxon>
        <taxon>Limnohabitans</taxon>
    </lineage>
</organism>
<protein>
    <recommendedName>
        <fullName evidence="3">OmpR/PhoB-type domain-containing protein</fullName>
    </recommendedName>
</protein>
<accession>A0A315EK91</accession>
<dbReference type="GO" id="GO:0006355">
    <property type="term" value="P:regulation of DNA-templated transcription"/>
    <property type="evidence" value="ECO:0007669"/>
    <property type="project" value="InterPro"/>
</dbReference>
<dbReference type="InterPro" id="IPR011006">
    <property type="entry name" value="CheY-like_superfamily"/>
</dbReference>
<gene>
    <name evidence="4" type="ORF">B9Z44_01050</name>
</gene>
<keyword evidence="5" id="KW-1185">Reference proteome</keyword>
<dbReference type="GO" id="GO:0003677">
    <property type="term" value="F:DNA binding"/>
    <property type="evidence" value="ECO:0007669"/>
    <property type="project" value="UniProtKB-UniRule"/>
</dbReference>
<dbReference type="GO" id="GO:0000160">
    <property type="term" value="P:phosphorelay signal transduction system"/>
    <property type="evidence" value="ECO:0007669"/>
    <property type="project" value="InterPro"/>
</dbReference>
<dbReference type="CDD" id="cd00383">
    <property type="entry name" value="trans_reg_C"/>
    <property type="match status" value="1"/>
</dbReference>
<dbReference type="SUPFAM" id="SSF52172">
    <property type="entry name" value="CheY-like"/>
    <property type="match status" value="1"/>
</dbReference>
<dbReference type="Proteomes" id="UP000251341">
    <property type="component" value="Unassembled WGS sequence"/>
</dbReference>
<evidence type="ECO:0000313" key="4">
    <source>
        <dbReference type="EMBL" id="PUE58310.1"/>
    </source>
</evidence>
<dbReference type="SUPFAM" id="SSF46894">
    <property type="entry name" value="C-terminal effector domain of the bipartite response regulators"/>
    <property type="match status" value="1"/>
</dbReference>